<keyword evidence="5" id="KW-0472">Membrane</keyword>
<dbReference type="Proteomes" id="UP000694941">
    <property type="component" value="Unplaced"/>
</dbReference>
<dbReference type="RefSeq" id="XP_022251072.1">
    <property type="nucleotide sequence ID" value="XM_022395364.1"/>
</dbReference>
<keyword evidence="4" id="KW-0547">Nucleotide-binding</keyword>
<dbReference type="SMART" id="SM00173">
    <property type="entry name" value="RAS"/>
    <property type="match status" value="1"/>
</dbReference>
<protein>
    <submittedName>
        <fullName evidence="10">GTP-binding protein Di-Ras2-like</fullName>
    </submittedName>
</protein>
<evidence type="ECO:0000256" key="7">
    <source>
        <dbReference type="ARBA" id="ARBA00038061"/>
    </source>
</evidence>
<organism evidence="9 10">
    <name type="scientific">Limulus polyphemus</name>
    <name type="common">Atlantic horseshoe crab</name>
    <dbReference type="NCBI Taxonomy" id="6850"/>
    <lineage>
        <taxon>Eukaryota</taxon>
        <taxon>Metazoa</taxon>
        <taxon>Ecdysozoa</taxon>
        <taxon>Arthropoda</taxon>
        <taxon>Chelicerata</taxon>
        <taxon>Merostomata</taxon>
        <taxon>Xiphosura</taxon>
        <taxon>Limulidae</taxon>
        <taxon>Limulus</taxon>
    </lineage>
</organism>
<evidence type="ECO:0000313" key="9">
    <source>
        <dbReference type="Proteomes" id="UP000694941"/>
    </source>
</evidence>
<evidence type="ECO:0000256" key="3">
    <source>
        <dbReference type="ARBA" id="ARBA00022481"/>
    </source>
</evidence>
<reference evidence="10" key="1">
    <citation type="submission" date="2025-08" db="UniProtKB">
        <authorList>
            <consortium name="RefSeq"/>
        </authorList>
    </citation>
    <scope>IDENTIFICATION</scope>
    <source>
        <tissue evidence="10">Muscle</tissue>
    </source>
</reference>
<keyword evidence="3" id="KW-0488">Methylation</keyword>
<accession>A0ABM1T5B6</accession>
<feature type="compositionally biased region" description="Basic residues" evidence="8">
    <location>
        <begin position="220"/>
        <end position="231"/>
    </location>
</feature>
<name>A0ABM1T5B6_LIMPO</name>
<dbReference type="PRINTS" id="PR00449">
    <property type="entry name" value="RASTRNSFRMNG"/>
</dbReference>
<proteinExistence type="inferred from homology"/>
<dbReference type="SMART" id="SM00174">
    <property type="entry name" value="RHO"/>
    <property type="match status" value="1"/>
</dbReference>
<dbReference type="InterPro" id="IPR027417">
    <property type="entry name" value="P-loop_NTPase"/>
</dbReference>
<dbReference type="PROSITE" id="PS51421">
    <property type="entry name" value="RAS"/>
    <property type="match status" value="1"/>
</dbReference>
<dbReference type="Gene3D" id="3.40.50.300">
    <property type="entry name" value="P-loop containing nucleotide triphosphate hydrolases"/>
    <property type="match status" value="1"/>
</dbReference>
<dbReference type="PANTHER" id="PTHR46149:SF7">
    <property type="entry name" value="GTP-BINDING PROTEIN DI-RAS2"/>
    <property type="match status" value="1"/>
</dbReference>
<dbReference type="NCBIfam" id="TIGR00231">
    <property type="entry name" value="small_GTP"/>
    <property type="match status" value="1"/>
</dbReference>
<sequence>MPGPSRGQLARAASVNHEDDVHLTKDHYRLIVMGGIKVGKTSIINQFLNDKFISNYTPTLEELHSTEYEVGGNIIKLNILDTSGSYEFPAMRRLAISSADAFMLVYSIDNNESFEEIARLRELILETRPPSVPIVVVGNKCDLEEKRVVKKELAETMACIDWEHGFVECSAKINQNVTSIFKELFLQARLDKPSSTPPLPKGRRRASLPVNALSATMKGKPTRKRNSCAVS</sequence>
<dbReference type="PROSITE" id="PS51419">
    <property type="entry name" value="RAB"/>
    <property type="match status" value="1"/>
</dbReference>
<gene>
    <name evidence="10" type="primary">LOC106467229</name>
</gene>
<dbReference type="PANTHER" id="PTHR46149">
    <property type="entry name" value="MIP08469P"/>
    <property type="match status" value="1"/>
</dbReference>
<dbReference type="SMART" id="SM00175">
    <property type="entry name" value="RAB"/>
    <property type="match status" value="1"/>
</dbReference>
<comment type="similarity">
    <text evidence="7">Belongs to the small GTPase superfamily. RasD family.</text>
</comment>
<keyword evidence="4" id="KW-0342">GTP-binding</keyword>
<keyword evidence="6" id="KW-0449">Lipoprotein</keyword>
<evidence type="ECO:0000256" key="8">
    <source>
        <dbReference type="SAM" id="MobiDB-lite"/>
    </source>
</evidence>
<evidence type="ECO:0000256" key="1">
    <source>
        <dbReference type="ARBA" id="ARBA00004193"/>
    </source>
</evidence>
<dbReference type="InterPro" id="IPR001806">
    <property type="entry name" value="Small_GTPase"/>
</dbReference>
<dbReference type="SUPFAM" id="SSF52540">
    <property type="entry name" value="P-loop containing nucleoside triphosphate hydrolases"/>
    <property type="match status" value="1"/>
</dbReference>
<dbReference type="Pfam" id="PF00071">
    <property type="entry name" value="Ras"/>
    <property type="match status" value="1"/>
</dbReference>
<evidence type="ECO:0000256" key="2">
    <source>
        <dbReference type="ARBA" id="ARBA00022475"/>
    </source>
</evidence>
<dbReference type="PROSITE" id="PS51420">
    <property type="entry name" value="RHO"/>
    <property type="match status" value="1"/>
</dbReference>
<evidence type="ECO:0000313" key="10">
    <source>
        <dbReference type="RefSeq" id="XP_022251072.1"/>
    </source>
</evidence>
<evidence type="ECO:0000256" key="6">
    <source>
        <dbReference type="ARBA" id="ARBA00023288"/>
    </source>
</evidence>
<evidence type="ECO:0000256" key="5">
    <source>
        <dbReference type="ARBA" id="ARBA00023136"/>
    </source>
</evidence>
<dbReference type="InterPro" id="IPR052236">
    <property type="entry name" value="Small_GTPase_RasD"/>
</dbReference>
<keyword evidence="2" id="KW-1003">Cell membrane</keyword>
<feature type="region of interest" description="Disordered" evidence="8">
    <location>
        <begin position="193"/>
        <end position="231"/>
    </location>
</feature>
<evidence type="ECO:0000256" key="4">
    <source>
        <dbReference type="ARBA" id="ARBA00023134"/>
    </source>
</evidence>
<comment type="subcellular location">
    <subcellularLocation>
        <location evidence="1">Cell membrane</location>
        <topology evidence="1">Lipid-anchor</topology>
    </subcellularLocation>
</comment>
<keyword evidence="9" id="KW-1185">Reference proteome</keyword>
<dbReference type="GeneID" id="106467229"/>
<dbReference type="InterPro" id="IPR005225">
    <property type="entry name" value="Small_GTP-bd"/>
</dbReference>